<organism evidence="2 3">
    <name type="scientific">Cupriavidus campinensis</name>
    <dbReference type="NCBI Taxonomy" id="151783"/>
    <lineage>
        <taxon>Bacteria</taxon>
        <taxon>Pseudomonadati</taxon>
        <taxon>Pseudomonadota</taxon>
        <taxon>Betaproteobacteria</taxon>
        <taxon>Burkholderiales</taxon>
        <taxon>Burkholderiaceae</taxon>
        <taxon>Cupriavidus</taxon>
    </lineage>
</organism>
<dbReference type="InterPro" id="IPR041129">
    <property type="entry name" value="CdiI_2"/>
</dbReference>
<dbReference type="Proteomes" id="UP000318943">
    <property type="component" value="Unassembled WGS sequence"/>
</dbReference>
<dbReference type="EMBL" id="VCIZ01000034">
    <property type="protein sequence ID" value="TSP09205.1"/>
    <property type="molecule type" value="Genomic_DNA"/>
</dbReference>
<feature type="domain" description="CdiI immunity protein" evidence="1">
    <location>
        <begin position="7"/>
        <end position="92"/>
    </location>
</feature>
<dbReference type="RefSeq" id="WP_144203610.1">
    <property type="nucleotide sequence ID" value="NZ_VCIZ01000034.1"/>
</dbReference>
<reference evidence="2 3" key="1">
    <citation type="submission" date="2019-05" db="EMBL/GenBank/DDBJ databases">
        <title>Whole genome sequence analysis of Cupriavidus campinensis S14E4C strain.</title>
        <authorList>
            <person name="Abbaszade G."/>
            <person name="Szabo A."/>
            <person name="Toumi M."/>
            <person name="Toth E."/>
        </authorList>
    </citation>
    <scope>NUCLEOTIDE SEQUENCE [LARGE SCALE GENOMIC DNA]</scope>
    <source>
        <strain evidence="2 3">S14E4C</strain>
    </source>
</reference>
<name>A0ABY3EE67_9BURK</name>
<gene>
    <name evidence="2" type="ORF">FGG12_28960</name>
</gene>
<keyword evidence="3" id="KW-1185">Reference proteome</keyword>
<protein>
    <recommendedName>
        <fullName evidence="1">CdiI immunity protein domain-containing protein</fullName>
    </recommendedName>
</protein>
<evidence type="ECO:0000313" key="3">
    <source>
        <dbReference type="Proteomes" id="UP000318943"/>
    </source>
</evidence>
<evidence type="ECO:0000313" key="2">
    <source>
        <dbReference type="EMBL" id="TSP09205.1"/>
    </source>
</evidence>
<evidence type="ECO:0000259" key="1">
    <source>
        <dbReference type="Pfam" id="PF18593"/>
    </source>
</evidence>
<accession>A0ABY3EE67</accession>
<proteinExistence type="predicted"/>
<sequence>MMNRSPYPHLQQFIGCYFHEDCEGDSAHEVVQAYIRESVPTARELVMRDIDKLKKNNPGTVEEVYRKEFNDNIDLSYWGFTYETFLDEIQRLLKNSL</sequence>
<dbReference type="Pfam" id="PF18593">
    <property type="entry name" value="CdiI_2"/>
    <property type="match status" value="1"/>
</dbReference>
<comment type="caution">
    <text evidence="2">The sequence shown here is derived from an EMBL/GenBank/DDBJ whole genome shotgun (WGS) entry which is preliminary data.</text>
</comment>